<dbReference type="EMBL" id="ML208265">
    <property type="protein sequence ID" value="TFK74918.1"/>
    <property type="molecule type" value="Genomic_DNA"/>
</dbReference>
<protein>
    <submittedName>
        <fullName evidence="1">Uncharacterized protein</fullName>
    </submittedName>
</protein>
<accession>A0ACD3B9C0</accession>
<name>A0ACD3B9C0_9AGAR</name>
<evidence type="ECO:0000313" key="1">
    <source>
        <dbReference type="EMBL" id="TFK74918.1"/>
    </source>
</evidence>
<keyword evidence="2" id="KW-1185">Reference proteome</keyword>
<organism evidence="1 2">
    <name type="scientific">Pluteus cervinus</name>
    <dbReference type="NCBI Taxonomy" id="181527"/>
    <lineage>
        <taxon>Eukaryota</taxon>
        <taxon>Fungi</taxon>
        <taxon>Dikarya</taxon>
        <taxon>Basidiomycota</taxon>
        <taxon>Agaricomycotina</taxon>
        <taxon>Agaricomycetes</taxon>
        <taxon>Agaricomycetidae</taxon>
        <taxon>Agaricales</taxon>
        <taxon>Pluteineae</taxon>
        <taxon>Pluteaceae</taxon>
        <taxon>Pluteus</taxon>
    </lineage>
</organism>
<reference evidence="1 2" key="1">
    <citation type="journal article" date="2019" name="Nat. Ecol. Evol.">
        <title>Megaphylogeny resolves global patterns of mushroom evolution.</title>
        <authorList>
            <person name="Varga T."/>
            <person name="Krizsan K."/>
            <person name="Foldi C."/>
            <person name="Dima B."/>
            <person name="Sanchez-Garcia M."/>
            <person name="Sanchez-Ramirez S."/>
            <person name="Szollosi G.J."/>
            <person name="Szarkandi J.G."/>
            <person name="Papp V."/>
            <person name="Albert L."/>
            <person name="Andreopoulos W."/>
            <person name="Angelini C."/>
            <person name="Antonin V."/>
            <person name="Barry K.W."/>
            <person name="Bougher N.L."/>
            <person name="Buchanan P."/>
            <person name="Buyck B."/>
            <person name="Bense V."/>
            <person name="Catcheside P."/>
            <person name="Chovatia M."/>
            <person name="Cooper J."/>
            <person name="Damon W."/>
            <person name="Desjardin D."/>
            <person name="Finy P."/>
            <person name="Geml J."/>
            <person name="Haridas S."/>
            <person name="Hughes K."/>
            <person name="Justo A."/>
            <person name="Karasinski D."/>
            <person name="Kautmanova I."/>
            <person name="Kiss B."/>
            <person name="Kocsube S."/>
            <person name="Kotiranta H."/>
            <person name="LaButti K.M."/>
            <person name="Lechner B.E."/>
            <person name="Liimatainen K."/>
            <person name="Lipzen A."/>
            <person name="Lukacs Z."/>
            <person name="Mihaltcheva S."/>
            <person name="Morgado L.N."/>
            <person name="Niskanen T."/>
            <person name="Noordeloos M.E."/>
            <person name="Ohm R.A."/>
            <person name="Ortiz-Santana B."/>
            <person name="Ovrebo C."/>
            <person name="Racz N."/>
            <person name="Riley R."/>
            <person name="Savchenko A."/>
            <person name="Shiryaev A."/>
            <person name="Soop K."/>
            <person name="Spirin V."/>
            <person name="Szebenyi C."/>
            <person name="Tomsovsky M."/>
            <person name="Tulloss R.E."/>
            <person name="Uehling J."/>
            <person name="Grigoriev I.V."/>
            <person name="Vagvolgyi C."/>
            <person name="Papp T."/>
            <person name="Martin F.M."/>
            <person name="Miettinen O."/>
            <person name="Hibbett D.S."/>
            <person name="Nagy L.G."/>
        </authorList>
    </citation>
    <scope>NUCLEOTIDE SEQUENCE [LARGE SCALE GENOMIC DNA]</scope>
    <source>
        <strain evidence="1 2">NL-1719</strain>
    </source>
</reference>
<proteinExistence type="predicted"/>
<sequence length="644" mass="72572">MAYQAPLHLYSLPQEVLETLVPRNLVAQHTPVSKPTDPQGLEVETSTGPRSCVLCLCSFSSVEEQRAHFRSDWHRYNVKARLKGGNPVTEQDFGELMDGLEDSLSGSASSDEDEGSNDSDTVNTLVKRVKRLNRSPSPSPEAGRGPQTALAWFHCPPSTQYGIYKAVLPSGTDSSDYISELRELQKRETHGRLWAIFMVAGGHFAGAVVRVSKPSVEEEEVKSKKPKKPKPEVEILKHKTFHRYTTRRKQGGSQSTNDNAKGNAKSAGAQLRRYGEQALRDDIRNLIGDWADDINMCERVWIRANTSNRRIFLDYEDSVLTKGDERLRTFPFPTRRPTQSEISRCLQELTRVKVSHFTEEELKEQDDAYIASLPKPRPVISQSQPAEVEKPKPKTISKEEEILREKWSRLLEMVTKGRLEPLTQFWEREGAELGGVDVRIPDWTGERRATLLQVASASGQEAVTQWLLEEARANPTIPVPDPKAGDVDFDEAGHGPDAEKSHPKGVRRAAYDLARIKGVRDVFRRCAGTHPDWWDWFGAGRVPSALSKEMEDGRDEKKKVRRKGLKDRVREREAKEREKDESYLEEEPNEPVVHPLLKQESRASQKLGGNSGSTNGIAGLTPEMRARVERERRARAAEARVKVG</sequence>
<gene>
    <name evidence="1" type="ORF">BDN72DRAFT_758896</name>
</gene>
<dbReference type="Proteomes" id="UP000308600">
    <property type="component" value="Unassembled WGS sequence"/>
</dbReference>
<evidence type="ECO:0000313" key="2">
    <source>
        <dbReference type="Proteomes" id="UP000308600"/>
    </source>
</evidence>